<dbReference type="InterPro" id="IPR016059">
    <property type="entry name" value="DNA_ligase_ATP-dep_CS"/>
</dbReference>
<dbReference type="NCBIfam" id="TIGR00574">
    <property type="entry name" value="dnl1"/>
    <property type="match status" value="1"/>
</dbReference>
<keyword evidence="4" id="KW-0132">Cell division</keyword>
<dbReference type="GO" id="GO:0005524">
    <property type="term" value="F:ATP binding"/>
    <property type="evidence" value="ECO:0007669"/>
    <property type="project" value="UniProtKB-KW"/>
</dbReference>
<feature type="domain" description="ATP-dependent DNA ligase family profile" evidence="18">
    <location>
        <begin position="602"/>
        <end position="739"/>
    </location>
</feature>
<dbReference type="EMBL" id="KZ819288">
    <property type="protein sequence ID" value="PWN99320.1"/>
    <property type="molecule type" value="Genomic_DNA"/>
</dbReference>
<evidence type="ECO:0000256" key="11">
    <source>
        <dbReference type="ARBA" id="ARBA00023242"/>
    </source>
</evidence>
<dbReference type="GO" id="GO:0005634">
    <property type="term" value="C:nucleus"/>
    <property type="evidence" value="ECO:0007669"/>
    <property type="project" value="UniProtKB-SubCell"/>
</dbReference>
<dbReference type="Pfam" id="PF04675">
    <property type="entry name" value="DNA_ligase_A_N"/>
    <property type="match status" value="1"/>
</dbReference>
<dbReference type="InterPro" id="IPR050191">
    <property type="entry name" value="ATP-dep_DNA_ligase"/>
</dbReference>
<dbReference type="SUPFAM" id="SSF56091">
    <property type="entry name" value="DNA ligase/mRNA capping enzyme, catalytic domain"/>
    <property type="match status" value="1"/>
</dbReference>
<dbReference type="InterPro" id="IPR000977">
    <property type="entry name" value="DNA_ligase_ATP-dep"/>
</dbReference>
<protein>
    <recommendedName>
        <fullName evidence="14">DNA ligase</fullName>
        <ecNumber evidence="14">6.5.1.1</ecNumber>
    </recommendedName>
</protein>
<evidence type="ECO:0000256" key="13">
    <source>
        <dbReference type="ARBA" id="ARBA00034003"/>
    </source>
</evidence>
<keyword evidence="20" id="KW-1185">Reference proteome</keyword>
<dbReference type="InterPro" id="IPR036599">
    <property type="entry name" value="DNA_ligase_N_sf"/>
</dbReference>
<evidence type="ECO:0000256" key="8">
    <source>
        <dbReference type="ARBA" id="ARBA00022840"/>
    </source>
</evidence>
<dbReference type="Proteomes" id="UP000245946">
    <property type="component" value="Unassembled WGS sequence"/>
</dbReference>
<proteinExistence type="inferred from homology"/>
<reference evidence="19 20" key="1">
    <citation type="journal article" date="2018" name="Mol. Biol. Evol.">
        <title>Broad Genomic Sampling Reveals a Smut Pathogenic Ancestry of the Fungal Clade Ustilaginomycotina.</title>
        <authorList>
            <person name="Kijpornyongpan T."/>
            <person name="Mondo S.J."/>
            <person name="Barry K."/>
            <person name="Sandor L."/>
            <person name="Lee J."/>
            <person name="Lipzen A."/>
            <person name="Pangilinan J."/>
            <person name="LaButti K."/>
            <person name="Hainaut M."/>
            <person name="Henrissat B."/>
            <person name="Grigoriev I.V."/>
            <person name="Spatafora J.W."/>
            <person name="Aime M.C."/>
        </authorList>
    </citation>
    <scope>NUCLEOTIDE SEQUENCE [LARGE SCALE GENOMIC DNA]</scope>
    <source>
        <strain evidence="19 20">MCA 4186</strain>
    </source>
</reference>
<feature type="transmembrane region" description="Helical" evidence="17">
    <location>
        <begin position="871"/>
        <end position="893"/>
    </location>
</feature>
<dbReference type="InterPro" id="IPR012310">
    <property type="entry name" value="DNA_ligase_ATP-dep_cent"/>
</dbReference>
<evidence type="ECO:0000256" key="4">
    <source>
        <dbReference type="ARBA" id="ARBA00022618"/>
    </source>
</evidence>
<dbReference type="Gene3D" id="1.10.3260.10">
    <property type="entry name" value="DNA ligase, ATP-dependent, N-terminal domain"/>
    <property type="match status" value="1"/>
</dbReference>
<evidence type="ECO:0000256" key="14">
    <source>
        <dbReference type="RuleBase" id="RU000617"/>
    </source>
</evidence>
<keyword evidence="17" id="KW-0472">Membrane</keyword>
<feature type="region of interest" description="Disordered" evidence="16">
    <location>
        <begin position="1"/>
        <end position="203"/>
    </location>
</feature>
<gene>
    <name evidence="19" type="ORF">FA09DRAFT_342779</name>
</gene>
<dbReference type="PROSITE" id="PS00697">
    <property type="entry name" value="DNA_LIGASE_A1"/>
    <property type="match status" value="1"/>
</dbReference>
<comment type="similarity">
    <text evidence="2 15">Belongs to the ATP-dependent DNA ligase family.</text>
</comment>
<dbReference type="Gene3D" id="2.40.50.140">
    <property type="entry name" value="Nucleic acid-binding proteins"/>
    <property type="match status" value="1"/>
</dbReference>
<feature type="compositionally biased region" description="Low complexity" evidence="16">
    <location>
        <begin position="147"/>
        <end position="164"/>
    </location>
</feature>
<dbReference type="CDD" id="cd07900">
    <property type="entry name" value="Adenylation_DNA_ligase_I_Euk"/>
    <property type="match status" value="1"/>
</dbReference>
<keyword evidence="17" id="KW-0812">Transmembrane</keyword>
<evidence type="ECO:0000259" key="18">
    <source>
        <dbReference type="PROSITE" id="PS50160"/>
    </source>
</evidence>
<dbReference type="GO" id="GO:0051301">
    <property type="term" value="P:cell division"/>
    <property type="evidence" value="ECO:0007669"/>
    <property type="project" value="UniProtKB-KW"/>
</dbReference>
<keyword evidence="9 14" id="KW-0233">DNA recombination</keyword>
<dbReference type="InterPro" id="IPR012308">
    <property type="entry name" value="DNA_ligase_ATP-dep_N"/>
</dbReference>
<dbReference type="AlphaFoldDB" id="A0A316ZC92"/>
<dbReference type="RefSeq" id="XP_025599599.1">
    <property type="nucleotide sequence ID" value="XM_025744557.1"/>
</dbReference>
<evidence type="ECO:0000256" key="1">
    <source>
        <dbReference type="ARBA" id="ARBA00004123"/>
    </source>
</evidence>
<dbReference type="GO" id="GO:0071897">
    <property type="term" value="P:DNA biosynthetic process"/>
    <property type="evidence" value="ECO:0007669"/>
    <property type="project" value="InterPro"/>
</dbReference>
<feature type="compositionally biased region" description="Low complexity" evidence="16">
    <location>
        <begin position="32"/>
        <end position="57"/>
    </location>
</feature>
<dbReference type="FunFam" id="2.40.50.140:FF:000062">
    <property type="entry name" value="DNA ligase"/>
    <property type="match status" value="1"/>
</dbReference>
<dbReference type="STRING" id="58919.A0A316ZC92"/>
<evidence type="ECO:0000256" key="7">
    <source>
        <dbReference type="ARBA" id="ARBA00022763"/>
    </source>
</evidence>
<evidence type="ECO:0000313" key="19">
    <source>
        <dbReference type="EMBL" id="PWN99320.1"/>
    </source>
</evidence>
<feature type="compositionally biased region" description="Basic and acidic residues" evidence="16">
    <location>
        <begin position="79"/>
        <end position="96"/>
    </location>
</feature>
<feature type="compositionally biased region" description="Acidic residues" evidence="16">
    <location>
        <begin position="187"/>
        <end position="201"/>
    </location>
</feature>
<dbReference type="GO" id="GO:0006310">
    <property type="term" value="P:DNA recombination"/>
    <property type="evidence" value="ECO:0007669"/>
    <property type="project" value="UniProtKB-KW"/>
</dbReference>
<dbReference type="Pfam" id="PF04679">
    <property type="entry name" value="DNA_ligase_A_C"/>
    <property type="match status" value="1"/>
</dbReference>
<dbReference type="SUPFAM" id="SSF50249">
    <property type="entry name" value="Nucleic acid-binding proteins"/>
    <property type="match status" value="1"/>
</dbReference>
<keyword evidence="5" id="KW-0235">DNA replication</keyword>
<dbReference type="GO" id="GO:1903461">
    <property type="term" value="P:Okazaki fragment processing involved in mitotic DNA replication"/>
    <property type="evidence" value="ECO:0007669"/>
    <property type="project" value="TreeGrafter"/>
</dbReference>
<keyword evidence="7 14" id="KW-0227">DNA damage</keyword>
<accession>A0A316ZC92</accession>
<evidence type="ECO:0000256" key="2">
    <source>
        <dbReference type="ARBA" id="ARBA00007572"/>
    </source>
</evidence>
<dbReference type="FunFam" id="1.10.3260.10:FF:000001">
    <property type="entry name" value="DNA ligase"/>
    <property type="match status" value="1"/>
</dbReference>
<name>A0A316ZC92_9BASI</name>
<evidence type="ECO:0000256" key="3">
    <source>
        <dbReference type="ARBA" id="ARBA00022598"/>
    </source>
</evidence>
<dbReference type="EC" id="6.5.1.1" evidence="14"/>
<dbReference type="GO" id="GO:0003910">
    <property type="term" value="F:DNA ligase (ATP) activity"/>
    <property type="evidence" value="ECO:0007669"/>
    <property type="project" value="UniProtKB-EC"/>
</dbReference>
<dbReference type="PANTHER" id="PTHR45674">
    <property type="entry name" value="DNA LIGASE 1/3 FAMILY MEMBER"/>
    <property type="match status" value="1"/>
</dbReference>
<dbReference type="CDD" id="cd07969">
    <property type="entry name" value="OBF_DNA_ligase_I"/>
    <property type="match status" value="1"/>
</dbReference>
<organism evidence="19 20">
    <name type="scientific">Tilletiopsis washingtonensis</name>
    <dbReference type="NCBI Taxonomy" id="58919"/>
    <lineage>
        <taxon>Eukaryota</taxon>
        <taxon>Fungi</taxon>
        <taxon>Dikarya</taxon>
        <taxon>Basidiomycota</taxon>
        <taxon>Ustilaginomycotina</taxon>
        <taxon>Exobasidiomycetes</taxon>
        <taxon>Entylomatales</taxon>
        <taxon>Entylomatales incertae sedis</taxon>
        <taxon>Tilletiopsis</taxon>
    </lineage>
</organism>
<keyword evidence="12" id="KW-0131">Cell cycle</keyword>
<evidence type="ECO:0000256" key="15">
    <source>
        <dbReference type="RuleBase" id="RU004196"/>
    </source>
</evidence>
<dbReference type="PROSITE" id="PS00333">
    <property type="entry name" value="DNA_LIGASE_A2"/>
    <property type="match status" value="1"/>
</dbReference>
<comment type="catalytic activity">
    <reaction evidence="13 14">
        <text>ATP + (deoxyribonucleotide)n-3'-hydroxyl + 5'-phospho-(deoxyribonucleotide)m = (deoxyribonucleotide)n+m + AMP + diphosphate.</text>
        <dbReference type="EC" id="6.5.1.1"/>
    </reaction>
</comment>
<dbReference type="InterPro" id="IPR012340">
    <property type="entry name" value="NA-bd_OB-fold"/>
</dbReference>
<keyword evidence="8 14" id="KW-0067">ATP-binding</keyword>
<evidence type="ECO:0000256" key="6">
    <source>
        <dbReference type="ARBA" id="ARBA00022741"/>
    </source>
</evidence>
<evidence type="ECO:0000256" key="12">
    <source>
        <dbReference type="ARBA" id="ARBA00023306"/>
    </source>
</evidence>
<comment type="subcellular location">
    <subcellularLocation>
        <location evidence="1">Nucleus</location>
    </subcellularLocation>
</comment>
<dbReference type="FunFam" id="3.30.470.30:FF:000002">
    <property type="entry name" value="DNA ligase"/>
    <property type="match status" value="1"/>
</dbReference>
<dbReference type="GO" id="GO:0003677">
    <property type="term" value="F:DNA binding"/>
    <property type="evidence" value="ECO:0007669"/>
    <property type="project" value="InterPro"/>
</dbReference>
<keyword evidence="17" id="KW-1133">Transmembrane helix</keyword>
<evidence type="ECO:0000256" key="16">
    <source>
        <dbReference type="SAM" id="MobiDB-lite"/>
    </source>
</evidence>
<dbReference type="InterPro" id="IPR012309">
    <property type="entry name" value="DNA_ligase_ATP-dep_C"/>
</dbReference>
<sequence length="955" mass="103126">MARNQTIGKFFGGKEDVAAPPDKPGSLKGKLAAGMAAAVADSQPAPPAVAAGSSSSSRQLDSDMVEADPKAVMQAAQRAADEHAVAAEKKLPEKKHTASPPKHAQSTHGDSDDDGPVRKKKRAAIAPSDTSDDEAPSPPPPPKKKAAPVAAPKASSSKLPAQSAGKQTAPEVIDVDEAESSAPEHDAEVEEDDSEEELVAEEEQKSHKKIAAIFLKPEASQNTKVKWEAGKPVPYAALSHAFVEIEATTKRLIILEILTKLFVRIIELSPSNLLPAVYLCINRLCPDYEGLELGIGEGILLKAIAQGTGRDMKTVKKDLEAKGDLGLVAIGSRQKQPTMFKAPALTVPAVFKQLKEIAAMTGSKSQERKMGGIKKLLAASVDEEPKYIMRSLEGKLRIGLAERTVLVALAQSIVITGAKKGKRLSPEAMSEEIARGTEVLKAVFSEIPNYDMVVPALLESGIDGCRQKCKLTPGIPLKPMLAKPTKAITEVLDRFEDKAFTCEYKYDGERAQVHYFVPAGAQAGSKAQLAVFSRNSENMSLKYPDLVEQVPRCIHADVQSFVFDAEVTAWKKAEPQADGSVLAARLLPFQELSRRKRKDVKAEDITVKVKLFAFDLLYLNGQPLLHMDLAERRKLLHASFHAVPDEFDFATSQDCTTTEEIQAFLDVSVQSGCEGLMVKMLQGREATYEPSRRSLNWLKLKKDYLAGTGDSLDLVVIGGYYGKGKRTNVYGAFLLACYDADSESYQSVCKIGTGFTEEMLEAHYNTLKPLELQSKKAYYDVGEAKPDVYFESRVVWEVLTADLSLSPVYTAAKGMCDAQRGISLRFPRFLRIRDDKDPDDSTAPEQILVLIERKPCSVTGAAGFSLSCPSVAFALCFWALLLLLRAELFLFFFGRSSASGARGFSKPRLGGAVPSAAAARAAMESASAASTSSAEKGCVCVVAATAGEAMACWKG</sequence>
<dbReference type="GO" id="GO:0005739">
    <property type="term" value="C:mitochondrion"/>
    <property type="evidence" value="ECO:0007669"/>
    <property type="project" value="TreeGrafter"/>
</dbReference>
<dbReference type="PANTHER" id="PTHR45674:SF4">
    <property type="entry name" value="DNA LIGASE 1"/>
    <property type="match status" value="1"/>
</dbReference>
<evidence type="ECO:0000256" key="10">
    <source>
        <dbReference type="ARBA" id="ARBA00023204"/>
    </source>
</evidence>
<dbReference type="Pfam" id="PF01068">
    <property type="entry name" value="DNA_ligase_A_M"/>
    <property type="match status" value="1"/>
</dbReference>
<evidence type="ECO:0000313" key="20">
    <source>
        <dbReference type="Proteomes" id="UP000245946"/>
    </source>
</evidence>
<dbReference type="GeneID" id="37272101"/>
<evidence type="ECO:0000256" key="17">
    <source>
        <dbReference type="SAM" id="Phobius"/>
    </source>
</evidence>
<dbReference type="GO" id="GO:0006281">
    <property type="term" value="P:DNA repair"/>
    <property type="evidence" value="ECO:0007669"/>
    <property type="project" value="UniProtKB-KW"/>
</dbReference>
<dbReference type="SUPFAM" id="SSF117018">
    <property type="entry name" value="ATP-dependent DNA ligase DNA-binding domain"/>
    <property type="match status" value="1"/>
</dbReference>
<evidence type="ECO:0000256" key="9">
    <source>
        <dbReference type="ARBA" id="ARBA00023172"/>
    </source>
</evidence>
<keyword evidence="10 14" id="KW-0234">DNA repair</keyword>
<dbReference type="OrthoDB" id="206088at2759"/>
<evidence type="ECO:0000256" key="5">
    <source>
        <dbReference type="ARBA" id="ARBA00022705"/>
    </source>
</evidence>
<keyword evidence="6 14" id="KW-0547">Nucleotide-binding</keyword>
<keyword evidence="11" id="KW-0539">Nucleus</keyword>
<keyword evidence="3 14" id="KW-0436">Ligase</keyword>
<dbReference type="PROSITE" id="PS50160">
    <property type="entry name" value="DNA_LIGASE_A3"/>
    <property type="match status" value="1"/>
</dbReference>
<dbReference type="Gene3D" id="3.30.470.30">
    <property type="entry name" value="DNA ligase/mRNA capping enzyme"/>
    <property type="match status" value="1"/>
</dbReference>